<sequence>MRKFVILAALGPVLALAGCAENTGWNPNYSAVQNGTGYAKYSREREAALRGSAPIPRTIPVQLPAQAPTPADISGAAATTATRTGAVAVTTAAPAARPKTAPAAGNPPVTTSGPYPGSTPVLVRYAHQEQQNPGTTVYRRTGGSVIAAGRLCSGYASADTAQRAFIAAGGPILDPKGMDPDGDGFVCGWDPRPVRNAPGL</sequence>
<feature type="region of interest" description="Disordered" evidence="1">
    <location>
        <begin position="91"/>
        <end position="111"/>
    </location>
</feature>
<keyword evidence="4" id="KW-1185">Reference proteome</keyword>
<reference evidence="4" key="1">
    <citation type="journal article" date="2019" name="Int. J. Syst. Evol. Microbiol.">
        <title>The Global Catalogue of Microorganisms (GCM) 10K type strain sequencing project: providing services to taxonomists for standard genome sequencing and annotation.</title>
        <authorList>
            <consortium name="The Broad Institute Genomics Platform"/>
            <consortium name="The Broad Institute Genome Sequencing Center for Infectious Disease"/>
            <person name="Wu L."/>
            <person name="Ma J."/>
        </authorList>
    </citation>
    <scope>NUCLEOTIDE SEQUENCE [LARGE SCALE GENOMIC DNA]</scope>
    <source>
        <strain evidence="4">KCTC 42899</strain>
    </source>
</reference>
<organism evidence="3 4">
    <name type="scientific">Paracoccus mangrovi</name>
    <dbReference type="NCBI Taxonomy" id="1715645"/>
    <lineage>
        <taxon>Bacteria</taxon>
        <taxon>Pseudomonadati</taxon>
        <taxon>Pseudomonadota</taxon>
        <taxon>Alphaproteobacteria</taxon>
        <taxon>Rhodobacterales</taxon>
        <taxon>Paracoccaceae</taxon>
        <taxon>Paracoccus</taxon>
    </lineage>
</organism>
<comment type="caution">
    <text evidence="3">The sequence shown here is derived from an EMBL/GenBank/DDBJ whole genome shotgun (WGS) entry which is preliminary data.</text>
</comment>
<feature type="chain" id="PRO_5045966370" description="Excalibur calcium-binding domain-containing protein" evidence="2">
    <location>
        <begin position="18"/>
        <end position="200"/>
    </location>
</feature>
<feature type="compositionally biased region" description="Low complexity" evidence="1">
    <location>
        <begin position="91"/>
        <end position="104"/>
    </location>
</feature>
<dbReference type="PROSITE" id="PS51257">
    <property type="entry name" value="PROKAR_LIPOPROTEIN"/>
    <property type="match status" value="1"/>
</dbReference>
<evidence type="ECO:0000313" key="3">
    <source>
        <dbReference type="EMBL" id="MFC3527281.1"/>
    </source>
</evidence>
<gene>
    <name evidence="3" type="ORF">ACFOMH_03775</name>
</gene>
<evidence type="ECO:0008006" key="5">
    <source>
        <dbReference type="Google" id="ProtNLM"/>
    </source>
</evidence>
<accession>A0ABV7R511</accession>
<keyword evidence="2" id="KW-0732">Signal</keyword>
<dbReference type="EMBL" id="JBHRXJ010000002">
    <property type="protein sequence ID" value="MFC3527281.1"/>
    <property type="molecule type" value="Genomic_DNA"/>
</dbReference>
<evidence type="ECO:0000256" key="2">
    <source>
        <dbReference type="SAM" id="SignalP"/>
    </source>
</evidence>
<evidence type="ECO:0000256" key="1">
    <source>
        <dbReference type="SAM" id="MobiDB-lite"/>
    </source>
</evidence>
<name>A0ABV7R511_9RHOB</name>
<dbReference type="Proteomes" id="UP001595721">
    <property type="component" value="Unassembled WGS sequence"/>
</dbReference>
<proteinExistence type="predicted"/>
<protein>
    <recommendedName>
        <fullName evidence="5">Excalibur calcium-binding domain-containing protein</fullName>
    </recommendedName>
</protein>
<evidence type="ECO:0000313" key="4">
    <source>
        <dbReference type="Proteomes" id="UP001595721"/>
    </source>
</evidence>
<dbReference type="RefSeq" id="WP_377742702.1">
    <property type="nucleotide sequence ID" value="NZ_JBHRXJ010000002.1"/>
</dbReference>
<feature type="signal peptide" evidence="2">
    <location>
        <begin position="1"/>
        <end position="17"/>
    </location>
</feature>